<accession>A0A087SQ93</accession>
<dbReference type="GO" id="GO:0003978">
    <property type="term" value="F:UDP-glucose 4-epimerase activity"/>
    <property type="evidence" value="ECO:0007669"/>
    <property type="project" value="UniProtKB-UniRule"/>
</dbReference>
<dbReference type="GeneID" id="23617326"/>
<evidence type="ECO:0000313" key="10">
    <source>
        <dbReference type="EMBL" id="KFM27897.1"/>
    </source>
</evidence>
<dbReference type="KEGG" id="apro:F751_5935"/>
<dbReference type="Gene3D" id="3.40.50.720">
    <property type="entry name" value="NAD(P)-binding Rossmann-like Domain"/>
    <property type="match status" value="1"/>
</dbReference>
<feature type="domain" description="NAD(P)-binding" evidence="9">
    <location>
        <begin position="6"/>
        <end position="329"/>
    </location>
</feature>
<comment type="similarity">
    <text evidence="4 8">Belongs to the NAD(P)-dependent epimerase/dehydratase family.</text>
</comment>
<keyword evidence="7 8" id="KW-0413">Isomerase</keyword>
<name>A0A087SQ93_AUXPR</name>
<evidence type="ECO:0000256" key="4">
    <source>
        <dbReference type="ARBA" id="ARBA00007637"/>
    </source>
</evidence>
<dbReference type="RefSeq" id="XP_011400887.1">
    <property type="nucleotide sequence ID" value="XM_011402585.1"/>
</dbReference>
<dbReference type="STRING" id="3075.A0A087SQ93"/>
<protein>
    <recommendedName>
        <fullName evidence="5 8">UDP-glucose 4-epimerase</fullName>
        <ecNumber evidence="8">5.1.3.-</ecNumber>
    </recommendedName>
</protein>
<dbReference type="AlphaFoldDB" id="A0A087SQ93"/>
<dbReference type="CDD" id="cd05247">
    <property type="entry name" value="UDP_G4E_1_SDR_e"/>
    <property type="match status" value="1"/>
</dbReference>
<dbReference type="InterPro" id="IPR005886">
    <property type="entry name" value="UDP_G4E"/>
</dbReference>
<dbReference type="Gene3D" id="3.90.25.10">
    <property type="entry name" value="UDP-galactose 4-epimerase, domain 1"/>
    <property type="match status" value="1"/>
</dbReference>
<evidence type="ECO:0000256" key="6">
    <source>
        <dbReference type="ARBA" id="ARBA00023027"/>
    </source>
</evidence>
<dbReference type="InterPro" id="IPR036291">
    <property type="entry name" value="NAD(P)-bd_dom_sf"/>
</dbReference>
<dbReference type="GO" id="GO:0005829">
    <property type="term" value="C:cytosol"/>
    <property type="evidence" value="ECO:0007669"/>
    <property type="project" value="TreeGrafter"/>
</dbReference>
<keyword evidence="11" id="KW-1185">Reference proteome</keyword>
<dbReference type="SUPFAM" id="SSF51735">
    <property type="entry name" value="NAD(P)-binding Rossmann-fold domains"/>
    <property type="match status" value="1"/>
</dbReference>
<dbReference type="GO" id="GO:0006012">
    <property type="term" value="P:galactose metabolic process"/>
    <property type="evidence" value="ECO:0007669"/>
    <property type="project" value="UniProtKB-UniPathway"/>
</dbReference>
<comment type="cofactor">
    <cofactor evidence="2 8">
        <name>NAD(+)</name>
        <dbReference type="ChEBI" id="CHEBI:57540"/>
    </cofactor>
</comment>
<dbReference type="NCBIfam" id="TIGR01179">
    <property type="entry name" value="galE"/>
    <property type="match status" value="1"/>
</dbReference>
<dbReference type="OrthoDB" id="9402762at2759"/>
<reference evidence="10 11" key="1">
    <citation type="journal article" date="2014" name="BMC Genomics">
        <title>Oil accumulation mechanisms of the oleaginous microalga Chlorella protothecoides revealed through its genome, transcriptomes, and proteomes.</title>
        <authorList>
            <person name="Gao C."/>
            <person name="Wang Y."/>
            <person name="Shen Y."/>
            <person name="Yan D."/>
            <person name="He X."/>
            <person name="Dai J."/>
            <person name="Wu Q."/>
        </authorList>
    </citation>
    <scope>NUCLEOTIDE SEQUENCE [LARGE SCALE GENOMIC DNA]</scope>
    <source>
        <strain evidence="10 11">0710</strain>
    </source>
</reference>
<evidence type="ECO:0000256" key="2">
    <source>
        <dbReference type="ARBA" id="ARBA00001911"/>
    </source>
</evidence>
<comment type="catalytic activity">
    <reaction evidence="1">
        <text>UDP-alpha-D-glucose = UDP-alpha-D-galactose</text>
        <dbReference type="Rhea" id="RHEA:22168"/>
        <dbReference type="ChEBI" id="CHEBI:58885"/>
        <dbReference type="ChEBI" id="CHEBI:66914"/>
        <dbReference type="EC" id="5.1.3.2"/>
    </reaction>
</comment>
<evidence type="ECO:0000256" key="7">
    <source>
        <dbReference type="ARBA" id="ARBA00023235"/>
    </source>
</evidence>
<organism evidence="10 11">
    <name type="scientific">Auxenochlorella protothecoides</name>
    <name type="common">Green microalga</name>
    <name type="synonym">Chlorella protothecoides</name>
    <dbReference type="NCBI Taxonomy" id="3075"/>
    <lineage>
        <taxon>Eukaryota</taxon>
        <taxon>Viridiplantae</taxon>
        <taxon>Chlorophyta</taxon>
        <taxon>core chlorophytes</taxon>
        <taxon>Trebouxiophyceae</taxon>
        <taxon>Chlorellales</taxon>
        <taxon>Chlorellaceae</taxon>
        <taxon>Auxenochlorella</taxon>
    </lineage>
</organism>
<evidence type="ECO:0000256" key="5">
    <source>
        <dbReference type="ARBA" id="ARBA00013189"/>
    </source>
</evidence>
<dbReference type="Pfam" id="PF16363">
    <property type="entry name" value="GDP_Man_Dehyd"/>
    <property type="match status" value="1"/>
</dbReference>
<evidence type="ECO:0000256" key="8">
    <source>
        <dbReference type="RuleBase" id="RU366046"/>
    </source>
</evidence>
<dbReference type="EC" id="5.1.3.-" evidence="8"/>
<evidence type="ECO:0000313" key="11">
    <source>
        <dbReference type="Proteomes" id="UP000028924"/>
    </source>
</evidence>
<dbReference type="UniPathway" id="UPA00214"/>
<dbReference type="PANTHER" id="PTHR43725">
    <property type="entry name" value="UDP-GLUCOSE 4-EPIMERASE"/>
    <property type="match status" value="1"/>
</dbReference>
<dbReference type="eggNOG" id="KOG1371">
    <property type="taxonomic scope" value="Eukaryota"/>
</dbReference>
<proteinExistence type="inferred from homology"/>
<dbReference type="EMBL" id="KL662158">
    <property type="protein sequence ID" value="KFM27897.1"/>
    <property type="molecule type" value="Genomic_DNA"/>
</dbReference>
<keyword evidence="8" id="KW-0119">Carbohydrate metabolism</keyword>
<dbReference type="PANTHER" id="PTHR43725:SF47">
    <property type="entry name" value="UDP-GLUCOSE 4-EPIMERASE"/>
    <property type="match status" value="1"/>
</dbReference>
<evidence type="ECO:0000256" key="1">
    <source>
        <dbReference type="ARBA" id="ARBA00000083"/>
    </source>
</evidence>
<evidence type="ECO:0000259" key="9">
    <source>
        <dbReference type="Pfam" id="PF16363"/>
    </source>
</evidence>
<sequence length="350" mass="38651">MAKNVLVTGGAGFIGSHTSLALLEHGYNVTVIDNLENSKEEAFYRMKELAGDRKDALTFIKGDLRDFATLDKIFAETKFTAVVHFAARKYVNESVEDPLRYYDHNVCGTVNLARAMQKHGVKKLVFSSSCTVYGNPQRVPIDESHPLCAVSPYGRTKIINEDIFRDLHASDKEWRIVLLRYFNPVGAHPSGRIGEDQVKLNNLMPWVQAVALGHRPELAVYGTDYATEDGTCVRDYIHVMDLAEGHVGAVRKTEETEGLGTVAYNLGTGKGTTVLQMVHGFEAASGLKVKTKLVGRRPGDAEAVWAATDTAERELGWKAKLTVKDMCEDQWRWASNNPDGYDTAATAAAR</sequence>
<gene>
    <name evidence="10" type="ORF">F751_5935</name>
</gene>
<evidence type="ECO:0000256" key="3">
    <source>
        <dbReference type="ARBA" id="ARBA00004947"/>
    </source>
</evidence>
<dbReference type="InterPro" id="IPR016040">
    <property type="entry name" value="NAD(P)-bd_dom"/>
</dbReference>
<comment type="pathway">
    <text evidence="3 8">Carbohydrate metabolism; galactose metabolism.</text>
</comment>
<dbReference type="Proteomes" id="UP000028924">
    <property type="component" value="Unassembled WGS sequence"/>
</dbReference>
<keyword evidence="6 8" id="KW-0520">NAD</keyword>